<dbReference type="Gene3D" id="1.10.30.10">
    <property type="entry name" value="High mobility group box domain"/>
    <property type="match status" value="1"/>
</dbReference>
<dbReference type="InterPro" id="IPR009071">
    <property type="entry name" value="HMG_box_dom"/>
</dbReference>
<organism evidence="6 7">
    <name type="scientific">Apophysomyces ossiformis</name>
    <dbReference type="NCBI Taxonomy" id="679940"/>
    <lineage>
        <taxon>Eukaryota</taxon>
        <taxon>Fungi</taxon>
        <taxon>Fungi incertae sedis</taxon>
        <taxon>Mucoromycota</taxon>
        <taxon>Mucoromycotina</taxon>
        <taxon>Mucoromycetes</taxon>
        <taxon>Mucorales</taxon>
        <taxon>Mucorineae</taxon>
        <taxon>Mucoraceae</taxon>
        <taxon>Apophysomyces</taxon>
    </lineage>
</organism>
<dbReference type="PROSITE" id="PS50118">
    <property type="entry name" value="HMG_BOX_2"/>
    <property type="match status" value="1"/>
</dbReference>
<evidence type="ECO:0000313" key="7">
    <source>
        <dbReference type="Proteomes" id="UP000605846"/>
    </source>
</evidence>
<feature type="domain" description="HMG box" evidence="5">
    <location>
        <begin position="64"/>
        <end position="132"/>
    </location>
</feature>
<accession>A0A8H7ESP7</accession>
<dbReference type="Proteomes" id="UP000605846">
    <property type="component" value="Unassembled WGS sequence"/>
</dbReference>
<dbReference type="OrthoDB" id="1919336at2759"/>
<dbReference type="SUPFAM" id="SSF47095">
    <property type="entry name" value="HMG-box"/>
    <property type="match status" value="1"/>
</dbReference>
<dbReference type="Pfam" id="PF00505">
    <property type="entry name" value="HMG_box"/>
    <property type="match status" value="1"/>
</dbReference>
<dbReference type="GO" id="GO:0010468">
    <property type="term" value="P:regulation of gene expression"/>
    <property type="evidence" value="ECO:0007669"/>
    <property type="project" value="TreeGrafter"/>
</dbReference>
<feature type="compositionally biased region" description="Polar residues" evidence="4">
    <location>
        <begin position="37"/>
        <end position="46"/>
    </location>
</feature>
<evidence type="ECO:0000256" key="2">
    <source>
        <dbReference type="ARBA" id="ARBA00023242"/>
    </source>
</evidence>
<dbReference type="SMART" id="SM00398">
    <property type="entry name" value="HMG"/>
    <property type="match status" value="1"/>
</dbReference>
<dbReference type="PANTHER" id="PTHR46040:SF3">
    <property type="entry name" value="HIGH MOBILITY GROUP PROTEIN 2"/>
    <property type="match status" value="1"/>
</dbReference>
<evidence type="ECO:0000256" key="3">
    <source>
        <dbReference type="PROSITE-ProRule" id="PRU00267"/>
    </source>
</evidence>
<reference evidence="6" key="1">
    <citation type="submission" date="2020-01" db="EMBL/GenBank/DDBJ databases">
        <title>Genome Sequencing of Three Apophysomyces-Like Fungal Strains Confirms a Novel Fungal Genus in the Mucoromycota with divergent Burkholderia-like Endosymbiotic Bacteria.</title>
        <authorList>
            <person name="Stajich J.E."/>
            <person name="Macias A.M."/>
            <person name="Carter-House D."/>
            <person name="Lovett B."/>
            <person name="Kasson L.R."/>
            <person name="Berry K."/>
            <person name="Grigoriev I."/>
            <person name="Chang Y."/>
            <person name="Spatafora J."/>
            <person name="Kasson M.T."/>
        </authorList>
    </citation>
    <scope>NUCLEOTIDE SEQUENCE</scope>
    <source>
        <strain evidence="6">NRRL A-21654</strain>
    </source>
</reference>
<dbReference type="GO" id="GO:0003677">
    <property type="term" value="F:DNA binding"/>
    <property type="evidence" value="ECO:0007669"/>
    <property type="project" value="UniProtKB-UniRule"/>
</dbReference>
<dbReference type="PANTHER" id="PTHR46040">
    <property type="entry name" value="HIGH MOBILITY GROUP PROTEIN 2"/>
    <property type="match status" value="1"/>
</dbReference>
<dbReference type="InterPro" id="IPR051965">
    <property type="entry name" value="ChromReg_NeuronalGeneExpr"/>
</dbReference>
<protein>
    <recommendedName>
        <fullName evidence="5">HMG box domain-containing protein</fullName>
    </recommendedName>
</protein>
<dbReference type="GO" id="GO:0005634">
    <property type="term" value="C:nucleus"/>
    <property type="evidence" value="ECO:0007669"/>
    <property type="project" value="UniProtKB-UniRule"/>
</dbReference>
<keyword evidence="7" id="KW-1185">Reference proteome</keyword>
<evidence type="ECO:0000313" key="6">
    <source>
        <dbReference type="EMBL" id="KAF7731664.1"/>
    </source>
</evidence>
<feature type="region of interest" description="Disordered" evidence="4">
    <location>
        <begin position="130"/>
        <end position="255"/>
    </location>
</feature>
<keyword evidence="1 3" id="KW-0238">DNA-binding</keyword>
<comment type="caution">
    <text evidence="6">The sequence shown here is derived from an EMBL/GenBank/DDBJ whole genome shotgun (WGS) entry which is preliminary data.</text>
</comment>
<dbReference type="EMBL" id="JABAYA010000008">
    <property type="protein sequence ID" value="KAF7731664.1"/>
    <property type="molecule type" value="Genomic_DNA"/>
</dbReference>
<feature type="compositionally biased region" description="Polar residues" evidence="4">
    <location>
        <begin position="142"/>
        <end position="151"/>
    </location>
</feature>
<feature type="compositionally biased region" description="Basic residues" evidence="4">
    <location>
        <begin position="245"/>
        <end position="255"/>
    </location>
</feature>
<feature type="compositionally biased region" description="Acidic residues" evidence="4">
    <location>
        <begin position="155"/>
        <end position="166"/>
    </location>
</feature>
<gene>
    <name evidence="6" type="ORF">EC973_008834</name>
</gene>
<name>A0A8H7ESP7_9FUNG</name>
<feature type="DNA-binding region" description="HMG box" evidence="3">
    <location>
        <begin position="64"/>
        <end position="132"/>
    </location>
</feature>
<dbReference type="AlphaFoldDB" id="A0A8H7ESP7"/>
<keyword evidence="2 3" id="KW-0539">Nucleus</keyword>
<evidence type="ECO:0000256" key="1">
    <source>
        <dbReference type="ARBA" id="ARBA00023125"/>
    </source>
</evidence>
<sequence length="255" mass="28656">MFDADELTRRQIGEALYHVGEGLRQLGVALGAHIETKSTAENTTDQAIEGKKKRKRAPKDPNAPKRFVGSYIHFANEHREQVKADHPEANQKEVVQMLGEMWKALSESEKDRYKRIYEEDKVRYEKELEEYKGHAVEEPQETVFTPTPETTNESESSESSEEEEDNGKETVSLKQPSPPKTTVPEKKAAKKQPAKETKQAKETSPVATKKAAPPKKDSVNGNKPAKSLKRAKKTGTDEGSSEKQTKKKAKKVNKE</sequence>
<evidence type="ECO:0000256" key="4">
    <source>
        <dbReference type="SAM" id="MobiDB-lite"/>
    </source>
</evidence>
<feature type="compositionally biased region" description="Basic and acidic residues" evidence="4">
    <location>
        <begin position="183"/>
        <end position="201"/>
    </location>
</feature>
<proteinExistence type="predicted"/>
<dbReference type="InterPro" id="IPR036910">
    <property type="entry name" value="HMG_box_dom_sf"/>
</dbReference>
<evidence type="ECO:0000259" key="5">
    <source>
        <dbReference type="PROSITE" id="PS50118"/>
    </source>
</evidence>
<feature type="region of interest" description="Disordered" evidence="4">
    <location>
        <begin position="37"/>
        <end position="66"/>
    </location>
</feature>
<feature type="compositionally biased region" description="Basic and acidic residues" evidence="4">
    <location>
        <begin position="234"/>
        <end position="244"/>
    </location>
</feature>